<dbReference type="GO" id="GO:0005634">
    <property type="term" value="C:nucleus"/>
    <property type="evidence" value="ECO:0007669"/>
    <property type="project" value="UniProtKB-SubCell"/>
</dbReference>
<feature type="compositionally biased region" description="Low complexity" evidence="8">
    <location>
        <begin position="889"/>
        <end position="952"/>
    </location>
</feature>
<protein>
    <submittedName>
        <fullName evidence="11">MORC family CW-type zinc finger protein 2A</fullName>
    </submittedName>
</protein>
<accession>A0A556THR6</accession>
<dbReference type="Pfam" id="PF23327">
    <property type="entry name" value="Chromo_MORC2_6th"/>
    <property type="match status" value="1"/>
</dbReference>
<dbReference type="PANTHER" id="PTHR23337">
    <property type="entry name" value="ZINC FINGER CW-TYPE COILED-COIL DOMAIN PROTEIN 1"/>
    <property type="match status" value="1"/>
</dbReference>
<dbReference type="InterPro" id="IPR039587">
    <property type="entry name" value="TMEM248/TMEM219_dom"/>
</dbReference>
<feature type="compositionally biased region" description="Basic and acidic residues" evidence="8">
    <location>
        <begin position="792"/>
        <end position="806"/>
    </location>
</feature>
<feature type="coiled-coil region" evidence="7">
    <location>
        <begin position="1218"/>
        <end position="1252"/>
    </location>
</feature>
<feature type="region of interest" description="Disordered" evidence="8">
    <location>
        <begin position="1114"/>
        <end position="1153"/>
    </location>
</feature>
<feature type="transmembrane region" description="Helical" evidence="9">
    <location>
        <begin position="254"/>
        <end position="274"/>
    </location>
</feature>
<dbReference type="InterPro" id="IPR056360">
    <property type="entry name" value="Chromo_MORC2_6th"/>
</dbReference>
<keyword evidence="2" id="KW-0479">Metal-binding</keyword>
<dbReference type="EMBL" id="VCAZ01000001">
    <property type="protein sequence ID" value="TSK13393.1"/>
    <property type="molecule type" value="Genomic_DNA"/>
</dbReference>
<feature type="coiled-coil region" evidence="7">
    <location>
        <begin position="527"/>
        <end position="587"/>
    </location>
</feature>
<dbReference type="Pfam" id="PF17942">
    <property type="entry name" value="Morc6_S5"/>
    <property type="match status" value="1"/>
</dbReference>
<evidence type="ECO:0000256" key="9">
    <source>
        <dbReference type="SAM" id="Phobius"/>
    </source>
</evidence>
<feature type="compositionally biased region" description="Polar residues" evidence="8">
    <location>
        <begin position="875"/>
        <end position="888"/>
    </location>
</feature>
<evidence type="ECO:0000256" key="7">
    <source>
        <dbReference type="SAM" id="Coils"/>
    </source>
</evidence>
<dbReference type="FunFam" id="3.30.40.100:FF:000001">
    <property type="entry name" value="MORC family CW-type zinc finger protein 2"/>
    <property type="match status" value="1"/>
</dbReference>
<feature type="region of interest" description="Disordered" evidence="8">
    <location>
        <begin position="840"/>
        <end position="1060"/>
    </location>
</feature>
<feature type="domain" description="CW-type" evidence="10">
    <location>
        <begin position="732"/>
        <end position="786"/>
    </location>
</feature>
<evidence type="ECO:0000256" key="4">
    <source>
        <dbReference type="ARBA" id="ARBA00022833"/>
    </source>
</evidence>
<feature type="compositionally biased region" description="Polar residues" evidence="8">
    <location>
        <begin position="1119"/>
        <end position="1129"/>
    </location>
</feature>
<keyword evidence="9" id="KW-0472">Membrane</keyword>
<keyword evidence="12" id="KW-1185">Reference proteome</keyword>
<dbReference type="GO" id="GO:0008270">
    <property type="term" value="F:zinc ion binding"/>
    <property type="evidence" value="ECO:0007669"/>
    <property type="project" value="UniProtKB-KW"/>
</dbReference>
<dbReference type="OrthoDB" id="10251809at2759"/>
<evidence type="ECO:0000256" key="3">
    <source>
        <dbReference type="ARBA" id="ARBA00022771"/>
    </source>
</evidence>
<reference evidence="11 12" key="1">
    <citation type="journal article" date="2019" name="Genome Biol. Evol.">
        <title>Whole-Genome Sequencing of the Giant Devil Catfish, Bagarius yarrelli.</title>
        <authorList>
            <person name="Jiang W."/>
            <person name="Lv Y."/>
            <person name="Cheng L."/>
            <person name="Yang K."/>
            <person name="Chao B."/>
            <person name="Wang X."/>
            <person name="Li Y."/>
            <person name="Pan X."/>
            <person name="You X."/>
            <person name="Zhang Y."/>
            <person name="Yang J."/>
            <person name="Li J."/>
            <person name="Zhang X."/>
            <person name="Liu S."/>
            <person name="Sun C."/>
            <person name="Yang J."/>
            <person name="Shi Q."/>
        </authorList>
    </citation>
    <scope>NUCLEOTIDE SEQUENCE [LARGE SCALE GENOMIC DNA]</scope>
    <source>
        <strain evidence="11">JWS20170419001</strain>
        <tissue evidence="11">Muscle</tissue>
    </source>
</reference>
<evidence type="ECO:0000256" key="2">
    <source>
        <dbReference type="ARBA" id="ARBA00022723"/>
    </source>
</evidence>
<sequence>MARWQPVTNLRSRIIHHPPVTVFFMCLLVLAGAFVGIGIYSQNHDIKNPDILMDWNQMLGSLANIKFCTQLNNTDLLNEKPDINSPPLLTHADESLNSTQQKSEVISKFLLVPLMHVGDHLDHNSWEATLLGSQLGLKGFAGKQSINISLFLDIQTRTSPTDSALIQKQTKPQVAYNSCLKITAPSHVLPQTPSPPQCPSNKNLEKIMAPVKALAVQSFKSSNTPTCLSLKFTPDSKLTVLLTQDEKVLARYHLLLVSIALLALCITMCFLGTLNCSNSHRHLLHNPQKDNEGSSWGKFSRPSRRVGYMHREQGINHEQHLTTEKRLDKNSKRQFLAEKRADLRGGFMLCFLDDGTGMDPSEATHVIQFGKSSKRFPESTHIGQYGNGLKSWDLKTQQPLTQDPEKYAIETELIFKYSPFKSEEQLFQQFKKIEGASGTLVVVYNLKLMDNREPELDVETDHQDILMAGTPVEGVKPERRSFRAYAAVLYIDPRMRIFIQGHKVRTKRLSCCLYNPRMYKYTSTRFKTRAEQEVKKADHLAKLAEEKAREAESKARALELNLEHDLSKEARAALRKAQDSAMALRAEANRKQAIHASKQKALKEPKELNFIFGVNIERRDQDGMFIYNCSRLIKMYEKTGPQLDGGMACGGVVGVVDVPYLVLEPTHNKQDFADAKEYRHLLRAMGEYLAQYWKDIGIAQKGIVKFWDEFGYLSANWNATPSNELRFRRRRAMEIPVTIQCDKCLKWRTLPFQMDAVDKRYPDSWVCLMNPDGTQDRCDAPEQKQNLPVGSLKKDTKTSEDKQKELSEKIRQQQEKLEVLQKTTTVRSAADIKRLPLEVSAKNAEERTPQTALRSSQRAAARPRSPPLPAVVKNAVSQSSAVKSTPPQKSTGPSRPSRTPPAATAPAKAKTASTTTPKSAKATAKSMPTTPASKASTRRSITQTRSTTPSSTKITRQTPASKRGSAKKSKEENEDEEEESEEEEEEKEVDEEEEESEEEEEPQPKKSKLAASTQPRGKGIVEKKVPPAKQANSTERVSNSTDEDVKQDALKNAHKDKGIQVEAKVNGEWFTGRVTAVETGKESVRWKVKFDYVPMNTPRDRWVFKGSEDVRLMRPASPESHSPDTNQGPARSVTPPTAAEPDTTQSGPSRETTEGLVTMMRTLLRYFFPPDFRIPKDSVNTMSAEDLVAFPIKEYFQQYEAGLQKLCNSYQSRAESRARAVEEKSSGAETKLRESEEKLRKLRTNIVALLQKVQEDIEISSDDELDAYIEDLVTKGE</sequence>
<comment type="caution">
    <text evidence="11">The sequence shown here is derived from an EMBL/GenBank/DDBJ whole genome shotgun (WGS) entry which is preliminary data.</text>
</comment>
<dbReference type="InterPro" id="IPR036890">
    <property type="entry name" value="HATPase_C_sf"/>
</dbReference>
<dbReference type="Gene3D" id="3.30.40.100">
    <property type="match status" value="1"/>
</dbReference>
<evidence type="ECO:0000256" key="6">
    <source>
        <dbReference type="ARBA" id="ARBA00023242"/>
    </source>
</evidence>
<keyword evidence="9" id="KW-1133">Transmembrane helix</keyword>
<dbReference type="PANTHER" id="PTHR23337:SF3">
    <property type="entry name" value="MORC FAMILY CW-TYPE ZINC FINGER 2"/>
    <property type="match status" value="1"/>
</dbReference>
<dbReference type="Pfam" id="PF13589">
    <property type="entry name" value="HATPase_c_3"/>
    <property type="match status" value="1"/>
</dbReference>
<keyword evidence="3" id="KW-0863">Zinc-finger</keyword>
<evidence type="ECO:0000313" key="12">
    <source>
        <dbReference type="Proteomes" id="UP000319801"/>
    </source>
</evidence>
<feature type="compositionally biased region" description="Polar residues" evidence="8">
    <location>
        <begin position="1030"/>
        <end position="1040"/>
    </location>
</feature>
<dbReference type="InterPro" id="IPR011124">
    <property type="entry name" value="Znf_CW"/>
</dbReference>
<evidence type="ECO:0000256" key="1">
    <source>
        <dbReference type="ARBA" id="ARBA00004123"/>
    </source>
</evidence>
<feature type="compositionally biased region" description="Low complexity" evidence="8">
    <location>
        <begin position="852"/>
        <end position="863"/>
    </location>
</feature>
<evidence type="ECO:0000259" key="10">
    <source>
        <dbReference type="PROSITE" id="PS51050"/>
    </source>
</evidence>
<dbReference type="Pfam" id="PF14940">
    <property type="entry name" value="TMEM219"/>
    <property type="match status" value="1"/>
</dbReference>
<dbReference type="Proteomes" id="UP000319801">
    <property type="component" value="Unassembled WGS sequence"/>
</dbReference>
<feature type="region of interest" description="Disordered" evidence="8">
    <location>
        <begin position="775"/>
        <end position="806"/>
    </location>
</feature>
<evidence type="ECO:0000313" key="11">
    <source>
        <dbReference type="EMBL" id="TSK13393.1"/>
    </source>
</evidence>
<evidence type="ECO:0000256" key="5">
    <source>
        <dbReference type="ARBA" id="ARBA00023054"/>
    </source>
</evidence>
<dbReference type="Pfam" id="PF07496">
    <property type="entry name" value="zf-CW"/>
    <property type="match status" value="1"/>
</dbReference>
<comment type="subcellular location">
    <subcellularLocation>
        <location evidence="1">Nucleus</location>
    </subcellularLocation>
</comment>
<feature type="compositionally biased region" description="Acidic residues" evidence="8">
    <location>
        <begin position="972"/>
        <end position="1001"/>
    </location>
</feature>
<organism evidence="11 12">
    <name type="scientific">Bagarius yarrelli</name>
    <name type="common">Goonch</name>
    <name type="synonym">Bagrus yarrelli</name>
    <dbReference type="NCBI Taxonomy" id="175774"/>
    <lineage>
        <taxon>Eukaryota</taxon>
        <taxon>Metazoa</taxon>
        <taxon>Chordata</taxon>
        <taxon>Craniata</taxon>
        <taxon>Vertebrata</taxon>
        <taxon>Euteleostomi</taxon>
        <taxon>Actinopterygii</taxon>
        <taxon>Neopterygii</taxon>
        <taxon>Teleostei</taxon>
        <taxon>Ostariophysi</taxon>
        <taxon>Siluriformes</taxon>
        <taxon>Sisoridae</taxon>
        <taxon>Sisorinae</taxon>
        <taxon>Bagarius</taxon>
    </lineage>
</organism>
<dbReference type="InterPro" id="IPR041006">
    <property type="entry name" value="Morc_S5"/>
</dbReference>
<proteinExistence type="predicted"/>
<feature type="transmembrane region" description="Helical" evidence="9">
    <location>
        <begin position="20"/>
        <end position="40"/>
    </location>
</feature>
<keyword evidence="9" id="KW-0812">Transmembrane</keyword>
<feature type="compositionally biased region" description="Basic and acidic residues" evidence="8">
    <location>
        <begin position="1043"/>
        <end position="1059"/>
    </location>
</feature>
<dbReference type="PROSITE" id="PS51050">
    <property type="entry name" value="ZF_CW"/>
    <property type="match status" value="1"/>
</dbReference>
<name>A0A556THR6_BAGYA</name>
<gene>
    <name evidence="11" type="ORF">Baya_0267</name>
</gene>
<keyword evidence="4" id="KW-0862">Zinc</keyword>
<dbReference type="SUPFAM" id="SSF55874">
    <property type="entry name" value="ATPase domain of HSP90 chaperone/DNA topoisomerase II/histidine kinase"/>
    <property type="match status" value="1"/>
</dbReference>
<evidence type="ECO:0000256" key="8">
    <source>
        <dbReference type="SAM" id="MobiDB-lite"/>
    </source>
</evidence>
<keyword evidence="6" id="KW-0539">Nucleus</keyword>
<dbReference type="AlphaFoldDB" id="A0A556THR6"/>
<keyword evidence="5 7" id="KW-0175">Coiled coil</keyword>